<dbReference type="SUPFAM" id="SSF55811">
    <property type="entry name" value="Nudix"/>
    <property type="match status" value="1"/>
</dbReference>
<gene>
    <name evidence="8" type="ORF">SAMN04488052_101571</name>
</gene>
<evidence type="ECO:0000313" key="8">
    <source>
        <dbReference type="EMBL" id="SEO53294.1"/>
    </source>
</evidence>
<dbReference type="STRING" id="406100.SAMN04488052_101571"/>
<evidence type="ECO:0000259" key="7">
    <source>
        <dbReference type="PROSITE" id="PS51462"/>
    </source>
</evidence>
<dbReference type="GO" id="GO:0046872">
    <property type="term" value="F:metal ion binding"/>
    <property type="evidence" value="ECO:0007669"/>
    <property type="project" value="UniProtKB-KW"/>
</dbReference>
<organism evidence="8 9">
    <name type="scientific">Aquisalimonas asiatica</name>
    <dbReference type="NCBI Taxonomy" id="406100"/>
    <lineage>
        <taxon>Bacteria</taxon>
        <taxon>Pseudomonadati</taxon>
        <taxon>Pseudomonadota</taxon>
        <taxon>Gammaproteobacteria</taxon>
        <taxon>Chromatiales</taxon>
        <taxon>Ectothiorhodospiraceae</taxon>
        <taxon>Aquisalimonas</taxon>
    </lineage>
</organism>
<evidence type="ECO:0000256" key="1">
    <source>
        <dbReference type="ARBA" id="ARBA00001936"/>
    </source>
</evidence>
<dbReference type="InterPro" id="IPR000086">
    <property type="entry name" value="NUDIX_hydrolase_dom"/>
</dbReference>
<dbReference type="NCBIfam" id="NF007980">
    <property type="entry name" value="PRK10707.1"/>
    <property type="match status" value="1"/>
</dbReference>
<evidence type="ECO:0000256" key="4">
    <source>
        <dbReference type="ARBA" id="ARBA00022801"/>
    </source>
</evidence>
<evidence type="ECO:0000256" key="3">
    <source>
        <dbReference type="ARBA" id="ARBA00022723"/>
    </source>
</evidence>
<accession>A0A1H8QHA5</accession>
<dbReference type="EMBL" id="FOEG01000001">
    <property type="protein sequence ID" value="SEO53294.1"/>
    <property type="molecule type" value="Genomic_DNA"/>
</dbReference>
<evidence type="ECO:0000313" key="9">
    <source>
        <dbReference type="Proteomes" id="UP000199657"/>
    </source>
</evidence>
<dbReference type="AlphaFoldDB" id="A0A1H8QHA5"/>
<dbReference type="Gene3D" id="3.90.79.10">
    <property type="entry name" value="Nucleoside Triphosphate Pyrophosphohydrolase"/>
    <property type="match status" value="1"/>
</dbReference>
<dbReference type="GO" id="GO:0010945">
    <property type="term" value="F:coenzyme A diphosphatase activity"/>
    <property type="evidence" value="ECO:0007669"/>
    <property type="project" value="InterPro"/>
</dbReference>
<protein>
    <submittedName>
        <fullName evidence="8">8-oxo-dGTP pyrophosphatase MutT, NUDIX family</fullName>
    </submittedName>
</protein>
<feature type="domain" description="Nudix hydrolase" evidence="7">
    <location>
        <begin position="40"/>
        <end position="172"/>
    </location>
</feature>
<dbReference type="Pfam" id="PF00293">
    <property type="entry name" value="NUDIX"/>
    <property type="match status" value="1"/>
</dbReference>
<dbReference type="PROSITE" id="PS51462">
    <property type="entry name" value="NUDIX"/>
    <property type="match status" value="1"/>
</dbReference>
<evidence type="ECO:0000256" key="6">
    <source>
        <dbReference type="ARBA" id="ARBA00023211"/>
    </source>
</evidence>
<keyword evidence="5" id="KW-0460">Magnesium</keyword>
<comment type="cofactor">
    <cofactor evidence="2">
        <name>Mg(2+)</name>
        <dbReference type="ChEBI" id="CHEBI:18420"/>
    </cofactor>
</comment>
<dbReference type="Proteomes" id="UP000199657">
    <property type="component" value="Unassembled WGS sequence"/>
</dbReference>
<name>A0A1H8QHA5_9GAMM</name>
<keyword evidence="9" id="KW-1185">Reference proteome</keyword>
<proteinExistence type="predicted"/>
<dbReference type="PANTHER" id="PTHR12992:SF11">
    <property type="entry name" value="MITOCHONDRIAL COENZYME A DIPHOSPHATASE NUDT8"/>
    <property type="match status" value="1"/>
</dbReference>
<sequence length="220" mass="24252">MAIRKDNMTDSQYLCTAITRCLRDADDIHRPGFPVDTSSLRDAAVLVPLVERRGGLQVILTRRSEALTKHAGQISFPGGRVDPGDASPMAAALRECHEEIGLLSSGVDVLGSLPRYPTISGFMIHPFVGHVHNPGRLRAEPSEVAEIFEVPLAFFLDPANHQPHDVDVNGETYRLHAMPYGDYYIWGATAAILRELYQRLRSGAPDVFADVAEPVRQQAR</sequence>
<dbReference type="RefSeq" id="WP_245753915.1">
    <property type="nucleotide sequence ID" value="NZ_FOEG01000001.1"/>
</dbReference>
<dbReference type="InterPro" id="IPR015797">
    <property type="entry name" value="NUDIX_hydrolase-like_dom_sf"/>
</dbReference>
<comment type="cofactor">
    <cofactor evidence="1">
        <name>Mn(2+)</name>
        <dbReference type="ChEBI" id="CHEBI:29035"/>
    </cofactor>
</comment>
<evidence type="ECO:0000256" key="5">
    <source>
        <dbReference type="ARBA" id="ARBA00022842"/>
    </source>
</evidence>
<keyword evidence="6" id="KW-0464">Manganese</keyword>
<evidence type="ECO:0000256" key="2">
    <source>
        <dbReference type="ARBA" id="ARBA00001946"/>
    </source>
</evidence>
<reference evidence="8 9" key="1">
    <citation type="submission" date="2016-10" db="EMBL/GenBank/DDBJ databases">
        <authorList>
            <person name="de Groot N.N."/>
        </authorList>
    </citation>
    <scope>NUCLEOTIDE SEQUENCE [LARGE SCALE GENOMIC DNA]</scope>
    <source>
        <strain evidence="8 9">CGMCC 1.6291</strain>
    </source>
</reference>
<dbReference type="InterPro" id="IPR045121">
    <property type="entry name" value="CoAse"/>
</dbReference>
<dbReference type="PANTHER" id="PTHR12992">
    <property type="entry name" value="NUDIX HYDROLASE"/>
    <property type="match status" value="1"/>
</dbReference>
<keyword evidence="4" id="KW-0378">Hydrolase</keyword>
<dbReference type="CDD" id="cd03426">
    <property type="entry name" value="NUDIX_CoAse_Nudt7"/>
    <property type="match status" value="1"/>
</dbReference>
<keyword evidence="3" id="KW-0479">Metal-binding</keyword>